<feature type="coiled-coil region" evidence="15">
    <location>
        <begin position="392"/>
        <end position="426"/>
    </location>
</feature>
<feature type="domain" description="RecF/RecN/SMC N-terminal" evidence="17">
    <location>
        <begin position="74"/>
        <end position="1088"/>
    </location>
</feature>
<evidence type="ECO:0000256" key="8">
    <source>
        <dbReference type="ARBA" id="ARBA00023054"/>
    </source>
</evidence>
<dbReference type="GO" id="GO:0003684">
    <property type="term" value="F:damaged DNA binding"/>
    <property type="evidence" value="ECO:0007669"/>
    <property type="project" value="TreeGrafter"/>
</dbReference>
<evidence type="ECO:0000313" key="18">
    <source>
        <dbReference type="Ensembl" id="ENSCCRP00000069218.2"/>
    </source>
</evidence>
<dbReference type="AlphaFoldDB" id="A0A8C1DVG7"/>
<keyword evidence="11" id="KW-0539">Nucleus</keyword>
<dbReference type="Ensembl" id="ENSCCRT00000074987.2">
    <property type="protein sequence ID" value="ENSCCRP00000069218.2"/>
    <property type="gene ID" value="ENSCCRG00000035779.2"/>
</dbReference>
<accession>A0A8C1DVG7</accession>
<evidence type="ECO:0000256" key="10">
    <source>
        <dbReference type="ARBA" id="ARBA00023204"/>
    </source>
</evidence>
<dbReference type="FunFam" id="3.40.50.300:FF:003232">
    <property type="entry name" value="Structural maintenance of chromosomes 6, gene 1"/>
    <property type="match status" value="1"/>
</dbReference>
<keyword evidence="6" id="KW-0227">DNA damage</keyword>
<evidence type="ECO:0000259" key="17">
    <source>
        <dbReference type="Pfam" id="PF02463"/>
    </source>
</evidence>
<dbReference type="PANTHER" id="PTHR19306:SF7">
    <property type="entry name" value="SI:DKEY-119F1.1"/>
    <property type="match status" value="1"/>
</dbReference>
<evidence type="ECO:0000256" key="4">
    <source>
        <dbReference type="ARBA" id="ARBA00022454"/>
    </source>
</evidence>
<evidence type="ECO:0000256" key="2">
    <source>
        <dbReference type="ARBA" id="ARBA00004286"/>
    </source>
</evidence>
<keyword evidence="7" id="KW-0067">ATP-binding</keyword>
<feature type="coiled-coil region" evidence="15">
    <location>
        <begin position="336"/>
        <end position="363"/>
    </location>
</feature>
<proteinExistence type="inferred from homology"/>
<reference evidence="18" key="2">
    <citation type="submission" date="2025-09" db="UniProtKB">
        <authorList>
            <consortium name="Ensembl"/>
        </authorList>
    </citation>
    <scope>IDENTIFICATION</scope>
</reference>
<sequence length="1109" mass="128886">MPRWISFSFLRNFIYPVKYLYMSKRKSSNSGLTPDKRSRLSQPEPSEEDKTDYFSSGDGMNTSQSVTGEVGIIESISLKNFMCHSLLGPFKFGPNVNFVVGNNGSGKSAVLTALIVALGGKANTTNRGSSLKVFVKEGESSADVSITLRNRGHDAYKPEVFGQSINIDLRISSEGTRTYKLKSKTGHLVSSKKEELISILDHFNIQVDNPVSILTQEMSKHFLHSKKEGDKYKFFMKATQLDQMKEDYSYIMKTKSMTQNTVEKHRETLQELKRKYQEKEERYKNLASLDEMQHKLDELKNQMAWALVAEVEQEMKPMRERIAAEEKSTIKYDQKVEEWEGKVQEANRIFRQLQDQLEGVTDRMQQLQPQCAELKSRVQARNRDLKAAETGFHRKKTNLRDLERDKDQLNKRIQELKHSISQTNSADTRAREEKMNHIQAELEDLSFQDSTLAQQIDQFTQACATAKEKLGRMSREKQDLQRAMESKRRNLAAMENSRNDQLCRFGEHMPPLLRAIDEADRRGQFKKKPVGPLGFCIRLRDPELGLAVECCLKSLMLAFCCDNHADERELQRIMSRYFQQGRRPQIIVSRFTNTVYDVRSRAVYHPEYPTVLQSLDIENPVVANCLIDMRGIETILLIKNAKDARRAMQSVNRPRNCMEAFTREGDQVYYNRYYSSEQDRVRYLSKDIEEEIRHLQSALHAQQTHLDRFQQDMQQVSEEERRNKTLLCRAHEERKMAQECCRKLQAELIELQNVEEPQSEDLKPLEEELQELCSRINVCREEFEAARDKVLTHKKEYEEADQLCRQQREAFNSIAEEAEPIKERFSNSDKELARSELHKKHYEENRKAHVDMIETLKTNLNVKDQELQASIAKASEICPERLDVRRTAKSLDSEISRLRHKINTQQDQHGHRDIIVRQYHEAKENFSNIARQVKGLEAFIRQLTDIMNTRHNVYTKMRMYLSVRCKYYFNLMLSQRGYIGKMTFDHKNDTLSISVLPGEGGKANLSDMRSLSGGERSFSTVCFVLSLWGIAEGPFCALDEFDVYMDMVNRRISMDMMLKIAASQRYRQFIFLTPQSMSSLPVNSLIRILRLKDPDRSQSALPFGQRNPE</sequence>
<dbReference type="OMA" id="VHVEMNN"/>
<comment type="similarity">
    <text evidence="3">Belongs to the SMC family. SMC6 subfamily.</text>
</comment>
<feature type="region of interest" description="Disordered" evidence="16">
    <location>
        <begin position="26"/>
        <end position="62"/>
    </location>
</feature>
<dbReference type="GO" id="GO:0005634">
    <property type="term" value="C:nucleus"/>
    <property type="evidence" value="ECO:0007669"/>
    <property type="project" value="UniProtKB-SubCell"/>
</dbReference>
<evidence type="ECO:0000256" key="14">
    <source>
        <dbReference type="ARBA" id="ARBA00069480"/>
    </source>
</evidence>
<evidence type="ECO:0000256" key="9">
    <source>
        <dbReference type="ARBA" id="ARBA00023172"/>
    </source>
</evidence>
<dbReference type="GO" id="GO:0003697">
    <property type="term" value="F:single-stranded DNA binding"/>
    <property type="evidence" value="ECO:0007669"/>
    <property type="project" value="TreeGrafter"/>
</dbReference>
<feature type="coiled-coil region" evidence="15">
    <location>
        <begin position="255"/>
        <end position="309"/>
    </location>
</feature>
<comment type="subcellular location">
    <subcellularLocation>
        <location evidence="2">Chromosome</location>
    </subcellularLocation>
    <subcellularLocation>
        <location evidence="1">Nucleus</location>
    </subcellularLocation>
</comment>
<protein>
    <recommendedName>
        <fullName evidence="14">Structural maintenance of chromosomes protein 6</fullName>
    </recommendedName>
</protein>
<evidence type="ECO:0000256" key="16">
    <source>
        <dbReference type="SAM" id="MobiDB-lite"/>
    </source>
</evidence>
<dbReference type="PANTHER" id="PTHR19306">
    <property type="entry name" value="STRUCTURAL MAINTENANCE OF CHROMOSOMES 5,6 SMC5, SMC6"/>
    <property type="match status" value="1"/>
</dbReference>
<name>A0A8C1DVG7_CYPCA</name>
<organism evidence="18 19">
    <name type="scientific">Cyprinus carpio carpio</name>
    <dbReference type="NCBI Taxonomy" id="630221"/>
    <lineage>
        <taxon>Eukaryota</taxon>
        <taxon>Metazoa</taxon>
        <taxon>Chordata</taxon>
        <taxon>Craniata</taxon>
        <taxon>Vertebrata</taxon>
        <taxon>Euteleostomi</taxon>
        <taxon>Actinopterygii</taxon>
        <taxon>Neopterygii</taxon>
        <taxon>Teleostei</taxon>
        <taxon>Ostariophysi</taxon>
        <taxon>Cypriniformes</taxon>
        <taxon>Cyprinidae</taxon>
        <taxon>Cyprininae</taxon>
        <taxon>Cyprinus</taxon>
    </lineage>
</organism>
<keyword evidence="19" id="KW-1185">Reference proteome</keyword>
<dbReference type="InterPro" id="IPR003395">
    <property type="entry name" value="RecF/RecN/SMC_N"/>
</dbReference>
<evidence type="ECO:0000256" key="1">
    <source>
        <dbReference type="ARBA" id="ARBA00004123"/>
    </source>
</evidence>
<evidence type="ECO:0000256" key="5">
    <source>
        <dbReference type="ARBA" id="ARBA00022741"/>
    </source>
</evidence>
<dbReference type="GO" id="GO:0030915">
    <property type="term" value="C:Smc5-Smc6 complex"/>
    <property type="evidence" value="ECO:0007669"/>
    <property type="project" value="TreeGrafter"/>
</dbReference>
<dbReference type="GO" id="GO:0035861">
    <property type="term" value="C:site of double-strand break"/>
    <property type="evidence" value="ECO:0007669"/>
    <property type="project" value="TreeGrafter"/>
</dbReference>
<keyword evidence="8 15" id="KW-0175">Coiled coil</keyword>
<evidence type="ECO:0000256" key="13">
    <source>
        <dbReference type="ARBA" id="ARBA00064605"/>
    </source>
</evidence>
<dbReference type="GO" id="GO:0005524">
    <property type="term" value="F:ATP binding"/>
    <property type="evidence" value="ECO:0007669"/>
    <property type="project" value="UniProtKB-KW"/>
</dbReference>
<dbReference type="FunFam" id="3.40.50.300:FF:000959">
    <property type="entry name" value="structural maintenance of chromosomes protein 6"/>
    <property type="match status" value="1"/>
</dbReference>
<evidence type="ECO:0000256" key="12">
    <source>
        <dbReference type="ARBA" id="ARBA00053909"/>
    </source>
</evidence>
<keyword evidence="4" id="KW-0158">Chromosome</keyword>
<feature type="coiled-coil region" evidence="15">
    <location>
        <begin position="699"/>
        <end position="789"/>
    </location>
</feature>
<dbReference type="GeneTree" id="ENSGT00550000074816"/>
<evidence type="ECO:0000256" key="3">
    <source>
        <dbReference type="ARBA" id="ARBA00006793"/>
    </source>
</evidence>
<dbReference type="InterPro" id="IPR027417">
    <property type="entry name" value="P-loop_NTPase"/>
</dbReference>
<dbReference type="Proteomes" id="UP001108240">
    <property type="component" value="Unplaced"/>
</dbReference>
<evidence type="ECO:0000256" key="15">
    <source>
        <dbReference type="SAM" id="Coils"/>
    </source>
</evidence>
<dbReference type="Gene3D" id="1.10.287.1490">
    <property type="match status" value="1"/>
</dbReference>
<keyword evidence="10" id="KW-0234">DNA repair</keyword>
<keyword evidence="5" id="KW-0547">Nucleotide-binding</keyword>
<feature type="coiled-coil region" evidence="15">
    <location>
        <begin position="463"/>
        <end position="497"/>
    </location>
</feature>
<dbReference type="Gene3D" id="3.40.50.300">
    <property type="entry name" value="P-loop containing nucleotide triphosphate hydrolases"/>
    <property type="match status" value="2"/>
</dbReference>
<comment type="subunit">
    <text evidence="13">Forms a heterodimer with smc5. Component of the SMC5-SMC6 complex which consists at least of smc5, smc6, nsmce2, nsmce1 and nsmce4a.</text>
</comment>
<evidence type="ECO:0000256" key="6">
    <source>
        <dbReference type="ARBA" id="ARBA00022763"/>
    </source>
</evidence>
<evidence type="ECO:0000256" key="7">
    <source>
        <dbReference type="ARBA" id="ARBA00022840"/>
    </source>
</evidence>
<evidence type="ECO:0000313" key="19">
    <source>
        <dbReference type="Proteomes" id="UP001108240"/>
    </source>
</evidence>
<dbReference type="GO" id="GO:0000724">
    <property type="term" value="P:double-strand break repair via homologous recombination"/>
    <property type="evidence" value="ECO:0007669"/>
    <property type="project" value="TreeGrafter"/>
</dbReference>
<evidence type="ECO:0000256" key="11">
    <source>
        <dbReference type="ARBA" id="ARBA00023242"/>
    </source>
</evidence>
<keyword evidence="9" id="KW-0233">DNA recombination</keyword>
<comment type="function">
    <text evidence="12">Core component of the SMC5-SMC6 complex, a complex involved in repair of DNA double-strand breaks by homologous recombination. The complex may promote sister chromatid homologous recombination by recruiting the SMC1-SMC3 cohesin complex to double-strand breaks. The complex is required for telomere maintenance via recombination and mediates sumoylation of shelterin complex (telosome) components.</text>
</comment>
<dbReference type="Pfam" id="PF02463">
    <property type="entry name" value="SMC_N"/>
    <property type="match status" value="1"/>
</dbReference>
<reference evidence="18" key="1">
    <citation type="submission" date="2025-08" db="UniProtKB">
        <authorList>
            <consortium name="Ensembl"/>
        </authorList>
    </citation>
    <scope>IDENTIFICATION</scope>
</reference>
<dbReference type="SUPFAM" id="SSF52540">
    <property type="entry name" value="P-loop containing nucleoside triphosphate hydrolases"/>
    <property type="match status" value="2"/>
</dbReference>